<gene>
    <name evidence="13" type="ORF">CYCCA115_LOCUS16756</name>
</gene>
<keyword evidence="10" id="KW-0472">Membrane</keyword>
<feature type="transmembrane region" description="Helical" evidence="10">
    <location>
        <begin position="842"/>
        <end position="864"/>
    </location>
</feature>
<dbReference type="SMART" id="SM01117">
    <property type="entry name" value="Cyt-b5"/>
    <property type="match status" value="1"/>
</dbReference>
<name>A0AAD2G1Y6_9STRA</name>
<dbReference type="PRINTS" id="PR00457">
    <property type="entry name" value="ANPEROXIDASE"/>
</dbReference>
<feature type="binding site" description="axial binding residue" evidence="8">
    <location>
        <position position="333"/>
    </location>
    <ligand>
        <name>heme b</name>
        <dbReference type="ChEBI" id="CHEBI:60344"/>
    </ligand>
    <ligandPart>
        <name>Fe</name>
        <dbReference type="ChEBI" id="CHEBI:18248"/>
    </ligandPart>
</feature>
<feature type="region of interest" description="Disordered" evidence="9">
    <location>
        <begin position="1504"/>
        <end position="1529"/>
    </location>
</feature>
<evidence type="ECO:0000256" key="4">
    <source>
        <dbReference type="ARBA" id="ARBA00022723"/>
    </source>
</evidence>
<dbReference type="GO" id="GO:0046872">
    <property type="term" value="F:metal ion binding"/>
    <property type="evidence" value="ECO:0007669"/>
    <property type="project" value="UniProtKB-KW"/>
</dbReference>
<dbReference type="PANTHER" id="PTHR11475">
    <property type="entry name" value="OXIDASE/PEROXIDASE"/>
    <property type="match status" value="1"/>
</dbReference>
<feature type="transmembrane region" description="Helical" evidence="10">
    <location>
        <begin position="885"/>
        <end position="906"/>
    </location>
</feature>
<dbReference type="InterPro" id="IPR010255">
    <property type="entry name" value="Haem_peroxidase_sf"/>
</dbReference>
<evidence type="ECO:0000256" key="3">
    <source>
        <dbReference type="ARBA" id="ARBA00022617"/>
    </source>
</evidence>
<evidence type="ECO:0000256" key="5">
    <source>
        <dbReference type="ARBA" id="ARBA00023002"/>
    </source>
</evidence>
<reference evidence="13" key="1">
    <citation type="submission" date="2023-08" db="EMBL/GenBank/DDBJ databases">
        <authorList>
            <person name="Audoor S."/>
            <person name="Bilcke G."/>
        </authorList>
    </citation>
    <scope>NUCLEOTIDE SEQUENCE</scope>
</reference>
<dbReference type="EMBL" id="CAKOGP040001947">
    <property type="protein sequence ID" value="CAJ1957528.1"/>
    <property type="molecule type" value="Genomic_DNA"/>
</dbReference>
<keyword evidence="4 8" id="KW-0479">Metal-binding</keyword>
<evidence type="ECO:0000256" key="7">
    <source>
        <dbReference type="ARBA" id="ARBA00023180"/>
    </source>
</evidence>
<feature type="chain" id="PRO_5042076552" description="Cytochrome b5 heme-binding domain-containing protein" evidence="11">
    <location>
        <begin position="28"/>
        <end position="1593"/>
    </location>
</feature>
<dbReference type="SUPFAM" id="SSF48113">
    <property type="entry name" value="Heme-dependent peroxidases"/>
    <property type="match status" value="1"/>
</dbReference>
<dbReference type="Gene3D" id="1.10.640.10">
    <property type="entry name" value="Haem peroxidase domain superfamily, animal type"/>
    <property type="match status" value="1"/>
</dbReference>
<dbReference type="Gene3D" id="1.20.120.1770">
    <property type="match status" value="1"/>
</dbReference>
<dbReference type="Gene3D" id="3.10.120.10">
    <property type="entry name" value="Cytochrome b5-like heme/steroid binding domain"/>
    <property type="match status" value="1"/>
</dbReference>
<keyword evidence="6 8" id="KW-0408">Iron</keyword>
<dbReference type="Pfam" id="PF08030">
    <property type="entry name" value="NAD_binding_6"/>
    <property type="match status" value="1"/>
</dbReference>
<dbReference type="Gene3D" id="3.40.50.80">
    <property type="entry name" value="Nucleotide-binding domain of ferredoxin-NADP reductase (FNR) module"/>
    <property type="match status" value="1"/>
</dbReference>
<dbReference type="PROSITE" id="PS50292">
    <property type="entry name" value="PEROXIDASE_3"/>
    <property type="match status" value="1"/>
</dbReference>
<dbReference type="PANTHER" id="PTHR11475:SF4">
    <property type="entry name" value="CHORION PEROXIDASE"/>
    <property type="match status" value="1"/>
</dbReference>
<keyword evidence="7" id="KW-0325">Glycoprotein</keyword>
<dbReference type="GO" id="GO:0004601">
    <property type="term" value="F:peroxidase activity"/>
    <property type="evidence" value="ECO:0007669"/>
    <property type="project" value="InterPro"/>
</dbReference>
<keyword evidence="2" id="KW-0964">Secreted</keyword>
<evidence type="ECO:0000256" key="11">
    <source>
        <dbReference type="SAM" id="SignalP"/>
    </source>
</evidence>
<dbReference type="InterPro" id="IPR013121">
    <property type="entry name" value="Fe_red_NAD-bd_6"/>
</dbReference>
<keyword evidence="14" id="KW-1185">Reference proteome</keyword>
<feature type="signal peptide" evidence="11">
    <location>
        <begin position="1"/>
        <end position="27"/>
    </location>
</feature>
<evidence type="ECO:0000256" key="1">
    <source>
        <dbReference type="ARBA" id="ARBA00004613"/>
    </source>
</evidence>
<keyword evidence="5" id="KW-0560">Oxidoreductase</keyword>
<feature type="compositionally biased region" description="Polar residues" evidence="9">
    <location>
        <begin position="1326"/>
        <end position="1338"/>
    </location>
</feature>
<dbReference type="SUPFAM" id="SSF52343">
    <property type="entry name" value="Ferredoxin reductase-like, C-terminal NADP-linked domain"/>
    <property type="match status" value="1"/>
</dbReference>
<dbReference type="SUPFAM" id="SSF55856">
    <property type="entry name" value="Cytochrome b5-like heme/steroid binding domain"/>
    <property type="match status" value="1"/>
</dbReference>
<organism evidence="13 14">
    <name type="scientific">Cylindrotheca closterium</name>
    <dbReference type="NCBI Taxonomy" id="2856"/>
    <lineage>
        <taxon>Eukaryota</taxon>
        <taxon>Sar</taxon>
        <taxon>Stramenopiles</taxon>
        <taxon>Ochrophyta</taxon>
        <taxon>Bacillariophyta</taxon>
        <taxon>Bacillariophyceae</taxon>
        <taxon>Bacillariophycidae</taxon>
        <taxon>Bacillariales</taxon>
        <taxon>Bacillariaceae</taxon>
        <taxon>Cylindrotheca</taxon>
    </lineage>
</organism>
<dbReference type="GO" id="GO:0020037">
    <property type="term" value="F:heme binding"/>
    <property type="evidence" value="ECO:0007669"/>
    <property type="project" value="InterPro"/>
</dbReference>
<dbReference type="GO" id="GO:0006979">
    <property type="term" value="P:response to oxidative stress"/>
    <property type="evidence" value="ECO:0007669"/>
    <property type="project" value="InterPro"/>
</dbReference>
<proteinExistence type="predicted"/>
<evidence type="ECO:0000256" key="8">
    <source>
        <dbReference type="PIRSR" id="PIRSR619791-2"/>
    </source>
</evidence>
<dbReference type="InterPro" id="IPR036400">
    <property type="entry name" value="Cyt_B5-like_heme/steroid_sf"/>
</dbReference>
<dbReference type="CDD" id="cd08760">
    <property type="entry name" value="Cyt_b561_FRRS1_like"/>
    <property type="match status" value="1"/>
</dbReference>
<evidence type="ECO:0000259" key="12">
    <source>
        <dbReference type="PROSITE" id="PS50255"/>
    </source>
</evidence>
<dbReference type="PROSITE" id="PS50255">
    <property type="entry name" value="CYTOCHROME_B5_2"/>
    <property type="match status" value="1"/>
</dbReference>
<sequence length="1593" mass="176441">MVLLSQCTTILLSCLLATASWLPSAQAFKGMPVTFHEYQYSGENNNPENPTFGIAGTPRVRQMPPGRGAFLDDAGNTPFSEENSDLPSARRIMEELFRKPIPTQTSALRCELLLYFGLLIQVDTMKMGSNSSEPFHIPCDGQLEDAMFCPATGNSYCASNGGYDTTSPPPAQTNVFRAEHEIVDGQRATMNGNTAFLDMSFLYGGSKDQADKIRSFVGGQLDLVDNGAGLLPRDSTVLSHMNTLPTLYSLIVVFMRFHNYVAKYTMEENPNFTDEQIYNSARNYVIGTYQKMVLNNYFPAITGDTLGVYRGYDPSVNPAVDEFFATVSYRYAHTEQPSVIRLMDPNYVPTAADPIFLRDAFTPKQPDGIAKMVTDLSEGIENVLRGATFTPKKPYDTYFVDDLNLFTPTTVLDIQRSRDVGIPPYNEVRRRMGLKPAESIYELVMSNKFGISYEDSSELVAILQNLYNDDVEKVDAYVGALFEGADESTGTFGPLFDNSFKDQFNRIRLGDRFWFENVFSEEEQSGMLTLTDIIKLVCDGMNRFPWDPFAVWGTDMNKVVEEDCDEPTQLNKVSLLGGGYTMAWAIFPPDPTAEQDSGEEPGRTVEVTLTAEEGFDGVGFMGVGWRARTMNGADIWFCTIDPENFVVTPGSCDSRQTEPFAFNCCVARGANVMPNCLGLSDPDFYPLQVVDWCLDADQSSVTIRADVCAGDDVGGKTRNCFQSSSNGDGTMNMIAAYNPSRVRPHGFQRRTSTVVDLKAGIQTADEGNVAQEGLIAYHAITMLVFWMFLAPIGIFVARYMKTKTWRLVTHISIMGAVAGLMIPILIGVEASVGATDKSQEHAVVGLGLTAVVLPMFLAGRIRLLKLQGVKVGRRTARIAFAFHKYTGYFILFASWYNCYAGLIRISPEDSNLQLVLFSSVSLGYDFPIFGFIKDHLFVPYVALICLTFLAAEIHKLRLNGAFHEKKLKEVKEGKSIWDDQDEVDLYDEMTMDKFLDLTRLGSNLCIIDGRVLDISGFVDSHPGGRDMLKTVAGSDITDEIAGLRDIEGFRHAHSYFALQRMKTLVIAVLVAEDLEKYKPILISSAILAGNTNVQDTENPVQTVQINSMPVFRRARILDVRFITPFEEISDVNKPVIMLCLAVPKVAGCIISNDGFILPSACFKFRVVNAWGSTFEAYYTPVRLLKDGVDRGARSSVSVKEDENVYEFLISLRPGGQISKASLEWKIGKALAVQGPSVNPKVLQSLVSITSSTVMTLFAAGTGIAPMLQLLDFYTEPSRRSSTPNIFLIWVLKGPEHNYSDWLGFEERAKQLQGKFKWIIIYSSSNSSDKNKTQRTSHTTSRKDANSGSLRESAIAPSSIRNRVSRKGKGDSSASAPRSNRFSLAKSLRKESSDTKISSVAVPSKYASSVAASNGLKLFKGRNRGSLIERIRNHDPTAFTPTKADAGVSFSPDLKFDDDFWRVHANKALCLQLDEPLVSNILASIDYYFEIETARDCAKAVTEAHQKSDAGRRHDSSHTSETEGTKTKEKMLADEVADAFRDSGHSTVSCAPEEIKFFLCGSPRFDSNVRDWLESKGCDTDSIHNFYASPNVHI</sequence>
<evidence type="ECO:0000256" key="9">
    <source>
        <dbReference type="SAM" id="MobiDB-lite"/>
    </source>
</evidence>
<keyword evidence="11" id="KW-0732">Signal</keyword>
<feature type="transmembrane region" description="Helical" evidence="10">
    <location>
        <begin position="775"/>
        <end position="796"/>
    </location>
</feature>
<comment type="caution">
    <text evidence="13">The sequence shown here is derived from an EMBL/GenBank/DDBJ whole genome shotgun (WGS) entry which is preliminary data.</text>
</comment>
<protein>
    <recommendedName>
        <fullName evidence="12">Cytochrome b5 heme-binding domain-containing protein</fullName>
    </recommendedName>
</protein>
<feature type="region of interest" description="Disordered" evidence="9">
    <location>
        <begin position="1326"/>
        <end position="1386"/>
    </location>
</feature>
<dbReference type="Pfam" id="PF00173">
    <property type="entry name" value="Cyt-b5"/>
    <property type="match status" value="1"/>
</dbReference>
<keyword evidence="10" id="KW-1133">Transmembrane helix</keyword>
<evidence type="ECO:0000256" key="2">
    <source>
        <dbReference type="ARBA" id="ARBA00022525"/>
    </source>
</evidence>
<evidence type="ECO:0000313" key="13">
    <source>
        <dbReference type="EMBL" id="CAJ1957528.1"/>
    </source>
</evidence>
<feature type="domain" description="Cytochrome b5 heme-binding" evidence="12">
    <location>
        <begin position="1006"/>
        <end position="1070"/>
    </location>
</feature>
<dbReference type="InterPro" id="IPR019791">
    <property type="entry name" value="Haem_peroxidase_animal"/>
</dbReference>
<dbReference type="InterPro" id="IPR039261">
    <property type="entry name" value="FNR_nucleotide-bd"/>
</dbReference>
<dbReference type="InterPro" id="IPR037120">
    <property type="entry name" value="Haem_peroxidase_sf_animal"/>
</dbReference>
<keyword evidence="10" id="KW-0812">Transmembrane</keyword>
<dbReference type="PROSITE" id="PS00191">
    <property type="entry name" value="CYTOCHROME_B5_1"/>
    <property type="match status" value="1"/>
</dbReference>
<keyword evidence="3 8" id="KW-0349">Heme</keyword>
<dbReference type="GO" id="GO:0005576">
    <property type="term" value="C:extracellular region"/>
    <property type="evidence" value="ECO:0007669"/>
    <property type="project" value="UniProtKB-SubCell"/>
</dbReference>
<evidence type="ECO:0000256" key="10">
    <source>
        <dbReference type="SAM" id="Phobius"/>
    </source>
</evidence>
<dbReference type="InterPro" id="IPR001199">
    <property type="entry name" value="Cyt_B5-like_heme/steroid-bd"/>
</dbReference>
<dbReference type="InterPro" id="IPR018506">
    <property type="entry name" value="Cyt_B5_heme-BS"/>
</dbReference>
<feature type="transmembrane region" description="Helical" evidence="10">
    <location>
        <begin position="808"/>
        <end position="830"/>
    </location>
</feature>
<dbReference type="Pfam" id="PF03098">
    <property type="entry name" value="An_peroxidase"/>
    <property type="match status" value="1"/>
</dbReference>
<evidence type="ECO:0000256" key="6">
    <source>
        <dbReference type="ARBA" id="ARBA00023004"/>
    </source>
</evidence>
<feature type="transmembrane region" description="Helical" evidence="10">
    <location>
        <begin position="926"/>
        <end position="949"/>
    </location>
</feature>
<evidence type="ECO:0000313" key="14">
    <source>
        <dbReference type="Proteomes" id="UP001295423"/>
    </source>
</evidence>
<comment type="subcellular location">
    <subcellularLocation>
        <location evidence="1">Secreted</location>
    </subcellularLocation>
</comment>
<accession>A0AAD2G1Y6</accession>
<feature type="compositionally biased region" description="Polar residues" evidence="9">
    <location>
        <begin position="1371"/>
        <end position="1381"/>
    </location>
</feature>
<dbReference type="Proteomes" id="UP001295423">
    <property type="component" value="Unassembled WGS sequence"/>
</dbReference>